<keyword evidence="4" id="KW-1185">Reference proteome</keyword>
<feature type="non-terminal residue" evidence="3">
    <location>
        <position position="1"/>
    </location>
</feature>
<dbReference type="Gene3D" id="1.25.40.180">
    <property type="match status" value="1"/>
</dbReference>
<dbReference type="AlphaFoldDB" id="A0A7L2QRV3"/>
<name>A0A7L2QRV3_9PASS</name>
<gene>
    <name evidence="3" type="primary">Upf2_0</name>
    <name evidence="3" type="ORF">OXYMAD_R06031</name>
</gene>
<dbReference type="GO" id="GO:0003723">
    <property type="term" value="F:RNA binding"/>
    <property type="evidence" value="ECO:0007669"/>
    <property type="project" value="InterPro"/>
</dbReference>
<feature type="compositionally biased region" description="Basic and acidic residues" evidence="1">
    <location>
        <begin position="246"/>
        <end position="256"/>
    </location>
</feature>
<organism evidence="3 4">
    <name type="scientific">Oxylabes madagascariensis</name>
    <name type="common">white-throated Oxylabes</name>
    <dbReference type="NCBI Taxonomy" id="98144"/>
    <lineage>
        <taxon>Eukaryota</taxon>
        <taxon>Metazoa</taxon>
        <taxon>Chordata</taxon>
        <taxon>Craniata</taxon>
        <taxon>Vertebrata</taxon>
        <taxon>Euteleostomi</taxon>
        <taxon>Archelosauria</taxon>
        <taxon>Archosauria</taxon>
        <taxon>Dinosauria</taxon>
        <taxon>Saurischia</taxon>
        <taxon>Theropoda</taxon>
        <taxon>Coelurosauria</taxon>
        <taxon>Aves</taxon>
        <taxon>Neognathae</taxon>
        <taxon>Neoaves</taxon>
        <taxon>Telluraves</taxon>
        <taxon>Australaves</taxon>
        <taxon>Passeriformes</taxon>
        <taxon>Sylvioidea</taxon>
        <taxon>Timaliidae</taxon>
        <taxon>Oxylabes</taxon>
    </lineage>
</organism>
<dbReference type="InterPro" id="IPR039762">
    <property type="entry name" value="Nmd2/UPF2"/>
</dbReference>
<dbReference type="EMBL" id="VYZR01038962">
    <property type="protein sequence ID" value="NXR98995.1"/>
    <property type="molecule type" value="Genomic_DNA"/>
</dbReference>
<dbReference type="SMART" id="SM00543">
    <property type="entry name" value="MIF4G"/>
    <property type="match status" value="1"/>
</dbReference>
<reference evidence="3 4" key="1">
    <citation type="submission" date="2019-09" db="EMBL/GenBank/DDBJ databases">
        <title>Bird 10,000 Genomes (B10K) Project - Family phase.</title>
        <authorList>
            <person name="Zhang G."/>
        </authorList>
    </citation>
    <scope>NUCLEOTIDE SEQUENCE [LARGE SCALE GENOMIC DNA]</scope>
    <source>
        <strain evidence="3">B10K-DU-002-81</strain>
    </source>
</reference>
<feature type="region of interest" description="Disordered" evidence="1">
    <location>
        <begin position="246"/>
        <end position="288"/>
    </location>
</feature>
<feature type="non-terminal residue" evidence="3">
    <location>
        <position position="288"/>
    </location>
</feature>
<dbReference type="FunFam" id="1.25.40.180:FF:000023">
    <property type="entry name" value="regulator of nonsense transcripts 2 isoform X1"/>
    <property type="match status" value="1"/>
</dbReference>
<evidence type="ECO:0000259" key="2">
    <source>
        <dbReference type="SMART" id="SM00543"/>
    </source>
</evidence>
<feature type="compositionally biased region" description="Acidic residues" evidence="1">
    <location>
        <begin position="257"/>
        <end position="271"/>
    </location>
</feature>
<feature type="domain" description="MIF4G" evidence="2">
    <location>
        <begin position="1"/>
        <end position="194"/>
    </location>
</feature>
<dbReference type="PANTHER" id="PTHR12839">
    <property type="entry name" value="NONSENSE-MEDIATED MRNA DECAY PROTEIN 2 UP-FRAMESHIFT SUPPRESSOR 2"/>
    <property type="match status" value="1"/>
</dbReference>
<sequence>VLRQMRKLPWQDAEVKDYVICCMINIWNVKYNSIHCVANLLAGLVLYQEDVGIHVVDGVLEDIRLGMEVNQPKFNQRRISSAKFLGELYNYRMVESAVIFRTLYSFTSFGVNPDGSPLDPPEHLFRIRLVCTILDTCGQYFDRGSSKRKLDCFLVYFQRYVWWKKSLDVWTKDHPFPIDIDYMISDTLELLRPKIKLCNSLEEAVRQVQDLEREFLIKLGKKIMVWVGKDLKDHLVQTPCHGQEHLPLDQVAKEGSDNEEEEGEEEEEENTDYLTDSNKENETDEENT</sequence>
<proteinExistence type="predicted"/>
<dbReference type="GO" id="GO:0000184">
    <property type="term" value="P:nuclear-transcribed mRNA catabolic process, nonsense-mediated decay"/>
    <property type="evidence" value="ECO:0007669"/>
    <property type="project" value="InterPro"/>
</dbReference>
<dbReference type="InterPro" id="IPR016024">
    <property type="entry name" value="ARM-type_fold"/>
</dbReference>
<dbReference type="Proteomes" id="UP000570288">
    <property type="component" value="Unassembled WGS sequence"/>
</dbReference>
<dbReference type="InterPro" id="IPR003890">
    <property type="entry name" value="MIF4G-like_typ-3"/>
</dbReference>
<evidence type="ECO:0000313" key="4">
    <source>
        <dbReference type="Proteomes" id="UP000570288"/>
    </source>
</evidence>
<dbReference type="SUPFAM" id="SSF48371">
    <property type="entry name" value="ARM repeat"/>
    <property type="match status" value="1"/>
</dbReference>
<accession>A0A7L2QRV3</accession>
<dbReference type="PANTHER" id="PTHR12839:SF7">
    <property type="entry name" value="REGULATOR OF NONSENSE TRANSCRIPTS 2"/>
    <property type="match status" value="1"/>
</dbReference>
<comment type="caution">
    <text evidence="3">The sequence shown here is derived from an EMBL/GenBank/DDBJ whole genome shotgun (WGS) entry which is preliminary data.</text>
</comment>
<dbReference type="OrthoDB" id="27832at2759"/>
<protein>
    <submittedName>
        <fullName evidence="3">RENT2 protein</fullName>
    </submittedName>
</protein>
<evidence type="ECO:0000313" key="3">
    <source>
        <dbReference type="EMBL" id="NXR98995.1"/>
    </source>
</evidence>
<dbReference type="GO" id="GO:0035145">
    <property type="term" value="C:exon-exon junction complex"/>
    <property type="evidence" value="ECO:0007669"/>
    <property type="project" value="TreeGrafter"/>
</dbReference>
<dbReference type="Pfam" id="PF02854">
    <property type="entry name" value="MIF4G"/>
    <property type="match status" value="1"/>
</dbReference>
<dbReference type="GO" id="GO:0005737">
    <property type="term" value="C:cytoplasm"/>
    <property type="evidence" value="ECO:0007669"/>
    <property type="project" value="TreeGrafter"/>
</dbReference>
<evidence type="ECO:0000256" key="1">
    <source>
        <dbReference type="SAM" id="MobiDB-lite"/>
    </source>
</evidence>